<dbReference type="AlphaFoldDB" id="A0A5B0L1D4"/>
<gene>
    <name evidence="3" type="ORF">ACJ41P_08270</name>
    <name evidence="2" type="ORF">FH063_000937</name>
</gene>
<feature type="compositionally biased region" description="Basic and acidic residues" evidence="1">
    <location>
        <begin position="39"/>
        <end position="50"/>
    </location>
</feature>
<accession>A0A5B0L1D4</accession>
<reference evidence="2 4" key="1">
    <citation type="submission" date="2019-07" db="EMBL/GenBank/DDBJ databases">
        <title>Genome sequencing of the stress-tolerant strain Azospirillum brasilense Az19.</title>
        <authorList>
            <person name="Maroniche G.A."/>
            <person name="Garcia J.E."/>
            <person name="Pagnussat L."/>
            <person name="Amenta M."/>
            <person name="Creus C.M."/>
        </authorList>
    </citation>
    <scope>NUCLEOTIDE SEQUENCE [LARGE SCALE GENOMIC DNA]</scope>
    <source>
        <strain evidence="2 4">Az19</strain>
    </source>
</reference>
<feature type="region of interest" description="Disordered" evidence="1">
    <location>
        <begin position="29"/>
        <end position="105"/>
    </location>
</feature>
<evidence type="ECO:0000313" key="2">
    <source>
        <dbReference type="EMBL" id="KAA1058737.1"/>
    </source>
</evidence>
<evidence type="ECO:0000313" key="5">
    <source>
        <dbReference type="Proteomes" id="UP001628281"/>
    </source>
</evidence>
<proteinExistence type="predicted"/>
<keyword evidence="5" id="KW-1185">Reference proteome</keyword>
<feature type="compositionally biased region" description="Low complexity" evidence="1">
    <location>
        <begin position="71"/>
        <end position="82"/>
    </location>
</feature>
<dbReference type="Proteomes" id="UP001628281">
    <property type="component" value="Unassembled WGS sequence"/>
</dbReference>
<protein>
    <submittedName>
        <fullName evidence="2">Uncharacterized protein</fullName>
    </submittedName>
</protein>
<dbReference type="RefSeq" id="WP_247887574.1">
    <property type="nucleotide sequence ID" value="NZ_VEWN01000001.1"/>
</dbReference>
<dbReference type="EMBL" id="JBJLSN010000008">
    <property type="protein sequence ID" value="MFL7901113.1"/>
    <property type="molecule type" value="Genomic_DNA"/>
</dbReference>
<reference evidence="3 5" key="2">
    <citation type="submission" date="2024-11" db="EMBL/GenBank/DDBJ databases">
        <title>Draft genome sequences of two bacteria associated to sugarcane roots in Colombia.</title>
        <authorList>
            <person name="Pardo-Diaz S."/>
            <person name="Masmela-Mendoza J."/>
            <person name="Delgadillo-Duran P."/>
            <person name="Bautista E.J."/>
            <person name="Rojas-Tapias D.F."/>
        </authorList>
    </citation>
    <scope>NUCLEOTIDE SEQUENCE [LARGE SCALE GENOMIC DNA]</scope>
    <source>
        <strain evidence="3 5">Ap18</strain>
    </source>
</reference>
<sequence length="154" mass="15765">MSSILSLSSASNAQSLSGMSRLRQMLASEAIAVQPIRRVPGEQERRRSDDVSATDDALKSGNRTELGGAEGNRAGRAGSSSRFALDDAEGDDGPVTGASPRLSATPNAGFIAQSIHQDAMGSGLHIEPWSAAITAYRKADAAAYAAGTSAGMSV</sequence>
<dbReference type="Proteomes" id="UP000325333">
    <property type="component" value="Unassembled WGS sequence"/>
</dbReference>
<evidence type="ECO:0000313" key="3">
    <source>
        <dbReference type="EMBL" id="MFL7901113.1"/>
    </source>
</evidence>
<evidence type="ECO:0000256" key="1">
    <source>
        <dbReference type="SAM" id="MobiDB-lite"/>
    </source>
</evidence>
<name>A0A5B0L1D4_9PROT</name>
<comment type="caution">
    <text evidence="2">The sequence shown here is derived from an EMBL/GenBank/DDBJ whole genome shotgun (WGS) entry which is preliminary data.</text>
</comment>
<organism evidence="2 4">
    <name type="scientific">Azospirillum argentinense</name>
    <dbReference type="NCBI Taxonomy" id="2970906"/>
    <lineage>
        <taxon>Bacteria</taxon>
        <taxon>Pseudomonadati</taxon>
        <taxon>Pseudomonadota</taxon>
        <taxon>Alphaproteobacteria</taxon>
        <taxon>Rhodospirillales</taxon>
        <taxon>Azospirillaceae</taxon>
        <taxon>Azospirillum</taxon>
    </lineage>
</organism>
<evidence type="ECO:0000313" key="4">
    <source>
        <dbReference type="Proteomes" id="UP000325333"/>
    </source>
</evidence>
<dbReference type="EMBL" id="VEWN01000001">
    <property type="protein sequence ID" value="KAA1058737.1"/>
    <property type="molecule type" value="Genomic_DNA"/>
</dbReference>